<dbReference type="OrthoDB" id="6123187at2759"/>
<keyword evidence="2" id="KW-1133">Transmembrane helix</keyword>
<evidence type="ECO:0000313" key="3">
    <source>
        <dbReference type="EnsemblMetazoa" id="BGLB022768-PA"/>
    </source>
</evidence>
<dbReference type="EnsemblMetazoa" id="BGLB022768-RA">
    <property type="protein sequence ID" value="BGLB022768-PA"/>
    <property type="gene ID" value="BGLB022768"/>
</dbReference>
<name>A0A2C9KRN9_BIOGL</name>
<dbReference type="Proteomes" id="UP000076420">
    <property type="component" value="Unassembled WGS sequence"/>
</dbReference>
<reference evidence="3" key="1">
    <citation type="submission" date="2020-05" db="UniProtKB">
        <authorList>
            <consortium name="EnsemblMetazoa"/>
        </authorList>
    </citation>
    <scope>IDENTIFICATION</scope>
    <source>
        <strain evidence="3">BB02</strain>
    </source>
</reference>
<sequence length="1432" mass="164538">MPTTTLGEIFTLSLDVATAENIFAFYIGALLLLAYFLSITVSSLHIRSDSVVYPLSRPQVGTYFTEYIIKVKTSLRMGSSFDERGRIIIQLIGTFADSVPLHLKQGKGIEFFLERGTTNIFVYHSPCRRPAYIAVMQPATRLLWSTIGKKMICLEIIQDTFTCVPDKKERYGFVKALCLFDIWISMMHSPIRFGTYSNFVNVLMIFYVITGLSALILFFELGFHVKVLADVSDIITTGNSGVIIRIFGSVITVWLIEIFLEALFRNTVPKSSAPKFSKFHGLVEPIEPVHGLNDFTIDYEWDQVWPLVPKKRVIVPYGTRHGSAHSVFPIAPVYSYFNFWGLISREDESVIFIFSKAGLVFSHIICRDILSMTKLTNKTQRARFAQLCLHQWNGLICGIFLYVIKQSLELRNEPSSALVSFIHRHIKIFGKRSPREIQATWKKRQLRLRELQMAGIQKRAEIDEVYNPSVGSNRNTSAIQSKSKFPISIFVGLWHVVCRRPAIIKEPAAQSLQTDLLDGMECVEEDEMLFEDLDRASLNLGKGSKKATEFSLLKAKDMPSFSVEGEGHFDQTWVSRTDDVSKKGKRNLSRRKLSEQSASSNFKESLLEVKLNLDAIEEKEACSSSSNVSVVDSDSLPGYITSSDSEVLTSVAVDTSYSALFTNANFNANSEDDSEKDVDLPLVMEKTKARLELKEERQDMAAAILARKDPQDQKEHITAGADVQSFPISQYESATLGVPYDENTACVIDPDRPTHFLRHRHEIIGYCCKSKKCSAYVEIHKKVGHTSLEVLKKIIQDMLNFAMDSKNITDMAKLWKRKKMVLQVYDMMEKKAFMYSNKDFHDILPNQEEGFLCNQLVTSILTMLETLIDIVLVNKEESYLAQMVVRRKKFGVRQKLVRRCLFCARQVKDDTETLGQGCDEMDKLVKFFSRDTIYVAEREINIELKYKVTVQNYCAMMVNVAKKDVMNELEDPPMVLATKVTRAMIYKLLNDMLPKHTSFKDMTADELRRLGTRRERIQARNDPTAKSSRKETPEEKKKKQMIQTLLEDLGNRWRVNVKENELNHCCMLLAQCLVQERILGFSLYSGLVSEEHEEVLDNSRSRLGEVEKKAYTAILKIARKVLLPRLRKAIDSSQDFDILFTKFKMEAAYTAEVLNVVQTMSEPVFMKTCCFYVDDIVEIKMQEFKELATYMKHMEPAKDITGHLKLKMMKAKYKIDEPFFEQNVRYNFSFSSPILRWGNVAIKGVPAFPNDLKKESDSIKFDQWLPKIMQVGAKDENLEKITSRVLKARRKLKGYLDLNEVEKKRKLEAHLGRVQANLIEQITLASQNISDTYTQETDFQREYHRDELFNVEFYATSKLQVPFCSAMGTILILLVVLLTLLMMFFTTFKTSRMEVKDVRNWFVYCCLAFLLHSLVFEPLKCVFYRIFNWYVD</sequence>
<proteinExistence type="predicted"/>
<dbReference type="VEuPathDB" id="VectorBase:BGLB022768"/>
<keyword evidence="2" id="KW-0812">Transmembrane</keyword>
<dbReference type="KEGG" id="bgt:106079750"/>
<feature type="transmembrane region" description="Helical" evidence="2">
    <location>
        <begin position="1401"/>
        <end position="1427"/>
    </location>
</feature>
<protein>
    <submittedName>
        <fullName evidence="3">Uncharacterized protein</fullName>
    </submittedName>
</protein>
<feature type="transmembrane region" description="Helical" evidence="2">
    <location>
        <begin position="199"/>
        <end position="222"/>
    </location>
</feature>
<feature type="transmembrane region" description="Helical" evidence="2">
    <location>
        <begin position="22"/>
        <end position="41"/>
    </location>
</feature>
<evidence type="ECO:0000313" key="4">
    <source>
        <dbReference type="Proteomes" id="UP000076420"/>
    </source>
</evidence>
<organism evidence="3 4">
    <name type="scientific">Biomphalaria glabrata</name>
    <name type="common">Bloodfluke planorb</name>
    <name type="synonym">Freshwater snail</name>
    <dbReference type="NCBI Taxonomy" id="6526"/>
    <lineage>
        <taxon>Eukaryota</taxon>
        <taxon>Metazoa</taxon>
        <taxon>Spiralia</taxon>
        <taxon>Lophotrochozoa</taxon>
        <taxon>Mollusca</taxon>
        <taxon>Gastropoda</taxon>
        <taxon>Heterobranchia</taxon>
        <taxon>Euthyneura</taxon>
        <taxon>Panpulmonata</taxon>
        <taxon>Hygrophila</taxon>
        <taxon>Lymnaeoidea</taxon>
        <taxon>Planorbidae</taxon>
        <taxon>Biomphalaria</taxon>
    </lineage>
</organism>
<feature type="transmembrane region" description="Helical" evidence="2">
    <location>
        <begin position="242"/>
        <end position="264"/>
    </location>
</feature>
<keyword evidence="2" id="KW-0472">Membrane</keyword>
<feature type="transmembrane region" description="Helical" evidence="2">
    <location>
        <begin position="384"/>
        <end position="404"/>
    </location>
</feature>
<evidence type="ECO:0000256" key="1">
    <source>
        <dbReference type="SAM" id="MobiDB-lite"/>
    </source>
</evidence>
<feature type="transmembrane region" description="Helical" evidence="2">
    <location>
        <begin position="1366"/>
        <end position="1389"/>
    </location>
</feature>
<dbReference type="VEuPathDB" id="VectorBase:BGLAX_044342"/>
<gene>
    <name evidence="3" type="primary">106079750</name>
</gene>
<accession>A0A2C9KRN9</accession>
<feature type="region of interest" description="Disordered" evidence="1">
    <location>
        <begin position="1011"/>
        <end position="1039"/>
    </location>
</feature>
<evidence type="ECO:0000256" key="2">
    <source>
        <dbReference type="SAM" id="Phobius"/>
    </source>
</evidence>
<feature type="compositionally biased region" description="Basic and acidic residues" evidence="1">
    <location>
        <begin position="1028"/>
        <end position="1037"/>
    </location>
</feature>